<dbReference type="PROSITE" id="PS50196">
    <property type="entry name" value="RANBD1"/>
    <property type="match status" value="1"/>
</dbReference>
<feature type="domain" description="RanBD1" evidence="2">
    <location>
        <begin position="35"/>
        <end position="160"/>
    </location>
</feature>
<feature type="region of interest" description="Disordered" evidence="1">
    <location>
        <begin position="1"/>
        <end position="30"/>
    </location>
</feature>
<gene>
    <name evidence="3" type="ORF">BSTOLATCC_MIC5558</name>
</gene>
<feature type="compositionally biased region" description="Acidic residues" evidence="1">
    <location>
        <begin position="16"/>
        <end position="25"/>
    </location>
</feature>
<organism evidence="3 4">
    <name type="scientific">Blepharisma stoltei</name>
    <dbReference type="NCBI Taxonomy" id="1481888"/>
    <lineage>
        <taxon>Eukaryota</taxon>
        <taxon>Sar</taxon>
        <taxon>Alveolata</taxon>
        <taxon>Ciliophora</taxon>
        <taxon>Postciliodesmatophora</taxon>
        <taxon>Heterotrichea</taxon>
        <taxon>Heterotrichida</taxon>
        <taxon>Blepharismidae</taxon>
        <taxon>Blepharisma</taxon>
    </lineage>
</organism>
<comment type="caution">
    <text evidence="3">The sequence shown here is derived from an EMBL/GenBank/DDBJ whole genome shotgun (WGS) entry which is preliminary data.</text>
</comment>
<dbReference type="GO" id="GO:0005643">
    <property type="term" value="C:nuclear pore"/>
    <property type="evidence" value="ECO:0007669"/>
    <property type="project" value="TreeGrafter"/>
</dbReference>
<dbReference type="InterPro" id="IPR011993">
    <property type="entry name" value="PH-like_dom_sf"/>
</dbReference>
<dbReference type="PANTHER" id="PTHR23138">
    <property type="entry name" value="RAN BINDING PROTEIN"/>
    <property type="match status" value="1"/>
</dbReference>
<dbReference type="SUPFAM" id="SSF50729">
    <property type="entry name" value="PH domain-like"/>
    <property type="match status" value="1"/>
</dbReference>
<dbReference type="GO" id="GO:0005096">
    <property type="term" value="F:GTPase activator activity"/>
    <property type="evidence" value="ECO:0007669"/>
    <property type="project" value="TreeGrafter"/>
</dbReference>
<dbReference type="InterPro" id="IPR045255">
    <property type="entry name" value="RanBP1-like"/>
</dbReference>
<dbReference type="PANTHER" id="PTHR23138:SF87">
    <property type="entry name" value="E3 SUMO-PROTEIN LIGASE RANBP2"/>
    <property type="match status" value="1"/>
</dbReference>
<sequence length="184" mass="21332">MSEDVSAFLASKKEEDPAEEVENPEEEVKGDWKAVDLPEVEVVTGEENTDCIFKTRAKLYRWAEEQWKERGTGDVKLNRNRETRRISFVMRQDNTKKVVANFILEEDPLCNLVQHAGSDRAWLWIAHDFSEGERQRTKFAMRLGTPEKSQEFKKAFDDAKHFNHCVRNSLECVEAPAIVEEVTN</sequence>
<evidence type="ECO:0000256" key="1">
    <source>
        <dbReference type="SAM" id="MobiDB-lite"/>
    </source>
</evidence>
<dbReference type="Proteomes" id="UP001162131">
    <property type="component" value="Unassembled WGS sequence"/>
</dbReference>
<name>A0AAU9ID01_9CILI</name>
<evidence type="ECO:0000313" key="4">
    <source>
        <dbReference type="Proteomes" id="UP001162131"/>
    </source>
</evidence>
<evidence type="ECO:0000259" key="2">
    <source>
        <dbReference type="PROSITE" id="PS50196"/>
    </source>
</evidence>
<dbReference type="Pfam" id="PF00638">
    <property type="entry name" value="Ran_BP1"/>
    <property type="match status" value="1"/>
</dbReference>
<dbReference type="GO" id="GO:0005737">
    <property type="term" value="C:cytoplasm"/>
    <property type="evidence" value="ECO:0007669"/>
    <property type="project" value="TreeGrafter"/>
</dbReference>
<evidence type="ECO:0000313" key="3">
    <source>
        <dbReference type="EMBL" id="CAG9312316.1"/>
    </source>
</evidence>
<proteinExistence type="predicted"/>
<dbReference type="InterPro" id="IPR000156">
    <property type="entry name" value="Ran_bind_dom"/>
</dbReference>
<accession>A0AAU9ID01</accession>
<dbReference type="Gene3D" id="2.30.29.30">
    <property type="entry name" value="Pleckstrin-homology domain (PH domain)/Phosphotyrosine-binding domain (PTB)"/>
    <property type="match status" value="1"/>
</dbReference>
<protein>
    <recommendedName>
        <fullName evidence="2">RanBD1 domain-containing protein</fullName>
    </recommendedName>
</protein>
<dbReference type="SMART" id="SM00160">
    <property type="entry name" value="RanBD"/>
    <property type="match status" value="1"/>
</dbReference>
<dbReference type="AlphaFoldDB" id="A0AAU9ID01"/>
<reference evidence="3" key="1">
    <citation type="submission" date="2021-09" db="EMBL/GenBank/DDBJ databases">
        <authorList>
            <consortium name="AG Swart"/>
            <person name="Singh M."/>
            <person name="Singh A."/>
            <person name="Seah K."/>
            <person name="Emmerich C."/>
        </authorList>
    </citation>
    <scope>NUCLEOTIDE SEQUENCE</scope>
    <source>
        <strain evidence="3">ATCC30299</strain>
    </source>
</reference>
<dbReference type="EMBL" id="CAJZBQ010000005">
    <property type="protein sequence ID" value="CAG9312316.1"/>
    <property type="molecule type" value="Genomic_DNA"/>
</dbReference>
<keyword evidence="4" id="KW-1185">Reference proteome</keyword>